<dbReference type="Proteomes" id="UP000536640">
    <property type="component" value="Unassembled WGS sequence"/>
</dbReference>
<evidence type="ECO:0000313" key="2">
    <source>
        <dbReference type="Proteomes" id="UP000536640"/>
    </source>
</evidence>
<dbReference type="AlphaFoldDB" id="A0A840R902"/>
<comment type="caution">
    <text evidence="1">The sequence shown here is derived from an EMBL/GenBank/DDBJ whole genome shotgun (WGS) entry which is preliminary data.</text>
</comment>
<dbReference type="EMBL" id="JACHHW010000010">
    <property type="protein sequence ID" value="MBB5188842.1"/>
    <property type="molecule type" value="Genomic_DNA"/>
</dbReference>
<reference evidence="1 2" key="1">
    <citation type="submission" date="2020-08" db="EMBL/GenBank/DDBJ databases">
        <title>Genomic Encyclopedia of Type Strains, Phase IV (KMG-IV): sequencing the most valuable type-strain genomes for metagenomic binning, comparative biology and taxonomic classification.</title>
        <authorList>
            <person name="Goeker M."/>
        </authorList>
    </citation>
    <scope>NUCLEOTIDE SEQUENCE [LARGE SCALE GENOMIC DNA]</scope>
    <source>
        <strain evidence="1 2">DSM 25701</strain>
    </source>
</reference>
<proteinExistence type="predicted"/>
<keyword evidence="2" id="KW-1185">Reference proteome</keyword>
<gene>
    <name evidence="1" type="ORF">HNQ57_003139</name>
</gene>
<organism evidence="1 2">
    <name type="scientific">Zhongshania antarctica</name>
    <dbReference type="NCBI Taxonomy" id="641702"/>
    <lineage>
        <taxon>Bacteria</taxon>
        <taxon>Pseudomonadati</taxon>
        <taxon>Pseudomonadota</taxon>
        <taxon>Gammaproteobacteria</taxon>
        <taxon>Cellvibrionales</taxon>
        <taxon>Spongiibacteraceae</taxon>
        <taxon>Zhongshania</taxon>
    </lineage>
</organism>
<evidence type="ECO:0000313" key="1">
    <source>
        <dbReference type="EMBL" id="MBB5188842.1"/>
    </source>
</evidence>
<accession>A0A840R902</accession>
<name>A0A840R902_9GAMM</name>
<protein>
    <submittedName>
        <fullName evidence="1">Uncharacterized protein</fullName>
    </submittedName>
</protein>
<sequence length="36" mass="4363">MDINHIRRTANSNRSFCHQHYVISWCETVVGPRYDR</sequence>